<sequence length="114" mass="14000">MAWSNSTRKQRFNQHWERTRKLILERDHYQCQRWITDWRTGIKRKCLYPANEVDHIHRAKNGMPDDDRPENLEALCSFHHKQKTARESGEARVEKRRRREVESWYSHPAYRTPV</sequence>
<reference evidence="2 3" key="1">
    <citation type="submission" date="2019-10" db="EMBL/GenBank/DDBJ databases">
        <title>Bifidobacterium from non-human primates.</title>
        <authorList>
            <person name="Modesto M."/>
        </authorList>
    </citation>
    <scope>NUCLEOTIDE SEQUENCE [LARGE SCALE GENOMIC DNA]</scope>
    <source>
        <strain evidence="2 3">SMA15</strain>
    </source>
</reference>
<name>A0A6L9SSH1_9BIFI</name>
<dbReference type="InterPro" id="IPR003615">
    <property type="entry name" value="HNH_nuc"/>
</dbReference>
<evidence type="ECO:0000313" key="2">
    <source>
        <dbReference type="EMBL" id="NEG55458.1"/>
    </source>
</evidence>
<proteinExistence type="predicted"/>
<evidence type="ECO:0000259" key="1">
    <source>
        <dbReference type="Pfam" id="PF01844"/>
    </source>
</evidence>
<evidence type="ECO:0000313" key="3">
    <source>
        <dbReference type="Proteomes" id="UP000483293"/>
    </source>
</evidence>
<accession>A0A6L9SSH1</accession>
<gene>
    <name evidence="2" type="ORF">GFD21_06720</name>
</gene>
<dbReference type="RefSeq" id="WP_163197190.1">
    <property type="nucleotide sequence ID" value="NZ_WHZV01000005.1"/>
</dbReference>
<comment type="caution">
    <text evidence="2">The sequence shown here is derived from an EMBL/GenBank/DDBJ whole genome shotgun (WGS) entry which is preliminary data.</text>
</comment>
<dbReference type="Gene3D" id="1.10.30.50">
    <property type="match status" value="1"/>
</dbReference>
<dbReference type="GO" id="GO:0004519">
    <property type="term" value="F:endonuclease activity"/>
    <property type="evidence" value="ECO:0007669"/>
    <property type="project" value="UniProtKB-KW"/>
</dbReference>
<feature type="domain" description="HNH" evidence="1">
    <location>
        <begin position="49"/>
        <end position="86"/>
    </location>
</feature>
<dbReference type="InterPro" id="IPR002711">
    <property type="entry name" value="HNH"/>
</dbReference>
<dbReference type="GO" id="GO:0008270">
    <property type="term" value="F:zinc ion binding"/>
    <property type="evidence" value="ECO:0007669"/>
    <property type="project" value="InterPro"/>
</dbReference>
<dbReference type="AlphaFoldDB" id="A0A6L9SSH1"/>
<dbReference type="Proteomes" id="UP000483293">
    <property type="component" value="Unassembled WGS sequence"/>
</dbReference>
<organism evidence="2 3">
    <name type="scientific">Bifidobacterium platyrrhinorum</name>
    <dbReference type="NCBI Taxonomy" id="2661628"/>
    <lineage>
        <taxon>Bacteria</taxon>
        <taxon>Bacillati</taxon>
        <taxon>Actinomycetota</taxon>
        <taxon>Actinomycetes</taxon>
        <taxon>Bifidobacteriales</taxon>
        <taxon>Bifidobacteriaceae</taxon>
        <taxon>Bifidobacterium</taxon>
    </lineage>
</organism>
<dbReference type="CDD" id="cd00085">
    <property type="entry name" value="HNHc"/>
    <property type="match status" value="1"/>
</dbReference>
<keyword evidence="2" id="KW-0378">Hydrolase</keyword>
<dbReference type="EMBL" id="WHZV01000005">
    <property type="protein sequence ID" value="NEG55458.1"/>
    <property type="molecule type" value="Genomic_DNA"/>
</dbReference>
<protein>
    <submittedName>
        <fullName evidence="2">HNH endonuclease</fullName>
    </submittedName>
</protein>
<keyword evidence="3" id="KW-1185">Reference proteome</keyword>
<dbReference type="GO" id="GO:0003676">
    <property type="term" value="F:nucleic acid binding"/>
    <property type="evidence" value="ECO:0007669"/>
    <property type="project" value="InterPro"/>
</dbReference>
<keyword evidence="2" id="KW-0255">Endonuclease</keyword>
<dbReference type="Pfam" id="PF01844">
    <property type="entry name" value="HNH"/>
    <property type="match status" value="1"/>
</dbReference>
<keyword evidence="2" id="KW-0540">Nuclease</keyword>